<feature type="compositionally biased region" description="Low complexity" evidence="1">
    <location>
        <begin position="106"/>
        <end position="119"/>
    </location>
</feature>
<feature type="compositionally biased region" description="Gly residues" evidence="1">
    <location>
        <begin position="88"/>
        <end position="105"/>
    </location>
</feature>
<protein>
    <submittedName>
        <fullName evidence="4">Uncharacterized protein</fullName>
    </submittedName>
</protein>
<keyword evidence="2" id="KW-1133">Transmembrane helix</keyword>
<feature type="chain" id="PRO_5045092934" evidence="3">
    <location>
        <begin position="23"/>
        <end position="200"/>
    </location>
</feature>
<evidence type="ECO:0000256" key="3">
    <source>
        <dbReference type="SAM" id="SignalP"/>
    </source>
</evidence>
<name>A0ABT4RKP2_9ACTN</name>
<evidence type="ECO:0000313" key="5">
    <source>
        <dbReference type="Proteomes" id="UP001147700"/>
    </source>
</evidence>
<dbReference type="RefSeq" id="WP_202954979.1">
    <property type="nucleotide sequence ID" value="NZ_JAPCID010000021.1"/>
</dbReference>
<keyword evidence="3" id="KW-0732">Signal</keyword>
<evidence type="ECO:0000313" key="4">
    <source>
        <dbReference type="EMBL" id="MDA0139118.1"/>
    </source>
</evidence>
<accession>A0ABT4RKP2</accession>
<comment type="caution">
    <text evidence="4">The sequence shown here is derived from an EMBL/GenBank/DDBJ whole genome shotgun (WGS) entry which is preliminary data.</text>
</comment>
<evidence type="ECO:0000256" key="2">
    <source>
        <dbReference type="SAM" id="Phobius"/>
    </source>
</evidence>
<sequence length="200" mass="20337">MRRTIFLALLAALLLVPSVASAQGTEDILRDCADDGILQGDYSASEMRAARNDMPAELEEYSDCGDVLSREISAKTASTKDPSSGDNSSGGGGLSDSTGGTGGTTNSGPAPAASATPSGRDPGIVIGPSTPEDFKAIDRANLEGREPVEVNGRPISPAASVGRNDLPGTVIVVLALLVAAAIAMAVPFARRRVLTRSSPS</sequence>
<feature type="region of interest" description="Disordered" evidence="1">
    <location>
        <begin position="74"/>
        <end position="132"/>
    </location>
</feature>
<organism evidence="4 5">
    <name type="scientific">Solirubrobacter deserti</name>
    <dbReference type="NCBI Taxonomy" id="2282478"/>
    <lineage>
        <taxon>Bacteria</taxon>
        <taxon>Bacillati</taxon>
        <taxon>Actinomycetota</taxon>
        <taxon>Thermoleophilia</taxon>
        <taxon>Solirubrobacterales</taxon>
        <taxon>Solirubrobacteraceae</taxon>
        <taxon>Solirubrobacter</taxon>
    </lineage>
</organism>
<reference evidence="4" key="1">
    <citation type="submission" date="2022-10" db="EMBL/GenBank/DDBJ databases">
        <title>The WGS of Solirubrobacter sp. CPCC 204708.</title>
        <authorList>
            <person name="Jiang Z."/>
        </authorList>
    </citation>
    <scope>NUCLEOTIDE SEQUENCE</scope>
    <source>
        <strain evidence="4">CPCC 204708</strain>
    </source>
</reference>
<keyword evidence="5" id="KW-1185">Reference proteome</keyword>
<proteinExistence type="predicted"/>
<evidence type="ECO:0000256" key="1">
    <source>
        <dbReference type="SAM" id="MobiDB-lite"/>
    </source>
</evidence>
<gene>
    <name evidence="4" type="ORF">OJ962_16575</name>
</gene>
<keyword evidence="2" id="KW-0812">Transmembrane</keyword>
<keyword evidence="2" id="KW-0472">Membrane</keyword>
<feature type="signal peptide" evidence="3">
    <location>
        <begin position="1"/>
        <end position="22"/>
    </location>
</feature>
<dbReference type="EMBL" id="JAPCID010000021">
    <property type="protein sequence ID" value="MDA0139118.1"/>
    <property type="molecule type" value="Genomic_DNA"/>
</dbReference>
<dbReference type="Proteomes" id="UP001147700">
    <property type="component" value="Unassembled WGS sequence"/>
</dbReference>
<feature type="transmembrane region" description="Helical" evidence="2">
    <location>
        <begin position="166"/>
        <end position="189"/>
    </location>
</feature>